<keyword evidence="4 5" id="KW-0472">Membrane</keyword>
<organism evidence="6 7">
    <name type="scientific">Kwoniella europaea PYCC6329</name>
    <dbReference type="NCBI Taxonomy" id="1423913"/>
    <lineage>
        <taxon>Eukaryota</taxon>
        <taxon>Fungi</taxon>
        <taxon>Dikarya</taxon>
        <taxon>Basidiomycota</taxon>
        <taxon>Agaricomycotina</taxon>
        <taxon>Tremellomycetes</taxon>
        <taxon>Tremellales</taxon>
        <taxon>Cryptococcaceae</taxon>
        <taxon>Kwoniella</taxon>
    </lineage>
</organism>
<evidence type="ECO:0000256" key="3">
    <source>
        <dbReference type="ARBA" id="ARBA00022989"/>
    </source>
</evidence>
<feature type="transmembrane region" description="Helical" evidence="5">
    <location>
        <begin position="381"/>
        <end position="402"/>
    </location>
</feature>
<dbReference type="GO" id="GO:0050897">
    <property type="term" value="F:cobalt ion binding"/>
    <property type="evidence" value="ECO:0007669"/>
    <property type="project" value="TreeGrafter"/>
</dbReference>
<proteinExistence type="predicted"/>
<dbReference type="InterPro" id="IPR045863">
    <property type="entry name" value="CorA_TM1_TM2"/>
</dbReference>
<evidence type="ECO:0000256" key="4">
    <source>
        <dbReference type="ARBA" id="ARBA00023136"/>
    </source>
</evidence>
<dbReference type="PANTHER" id="PTHR46494:SF1">
    <property type="entry name" value="CORA FAMILY METAL ION TRANSPORTER (EUROFUNG)"/>
    <property type="match status" value="1"/>
</dbReference>
<dbReference type="GO" id="GO:0000287">
    <property type="term" value="F:magnesium ion binding"/>
    <property type="evidence" value="ECO:0007669"/>
    <property type="project" value="TreeGrafter"/>
</dbReference>
<reference evidence="6 7" key="1">
    <citation type="submission" date="2024-01" db="EMBL/GenBank/DDBJ databases">
        <title>Comparative genomics of Cryptococcus and Kwoniella reveals pathogenesis evolution and contrasting modes of karyotype evolution via chromosome fusion or intercentromeric recombination.</title>
        <authorList>
            <person name="Coelho M.A."/>
            <person name="David-Palma M."/>
            <person name="Shea T."/>
            <person name="Bowers K."/>
            <person name="McGinley-Smith S."/>
            <person name="Mohammad A.W."/>
            <person name="Gnirke A."/>
            <person name="Yurkov A.M."/>
            <person name="Nowrousian M."/>
            <person name="Sun S."/>
            <person name="Cuomo C.A."/>
            <person name="Heitman J."/>
        </authorList>
    </citation>
    <scope>NUCLEOTIDE SEQUENCE [LARGE SCALE GENOMIC DNA]</scope>
    <source>
        <strain evidence="6 7">PYCC6329</strain>
    </source>
</reference>
<comment type="subcellular location">
    <subcellularLocation>
        <location evidence="1">Cell membrane</location>
        <topology evidence="1">Multi-pass membrane protein</topology>
    </subcellularLocation>
</comment>
<dbReference type="SUPFAM" id="SSF144083">
    <property type="entry name" value="Magnesium transport protein CorA, transmembrane region"/>
    <property type="match status" value="1"/>
</dbReference>
<dbReference type="GeneID" id="91102836"/>
<dbReference type="Proteomes" id="UP001358614">
    <property type="component" value="Chromosome 1"/>
</dbReference>
<keyword evidence="3 5" id="KW-1133">Transmembrane helix</keyword>
<accession>A0AAX4KIU5</accession>
<dbReference type="GO" id="GO:0015095">
    <property type="term" value="F:magnesium ion transmembrane transporter activity"/>
    <property type="evidence" value="ECO:0007669"/>
    <property type="project" value="TreeGrafter"/>
</dbReference>
<evidence type="ECO:0000313" key="6">
    <source>
        <dbReference type="EMBL" id="WWD05949.1"/>
    </source>
</evidence>
<dbReference type="KEGG" id="ker:91102836"/>
<sequence>MSSSPTDSLLPPLTPPAGGFAPRNDNSSFAFFRQMTSPPDFAGRIVIVKNFTRLPSTKKAFEELMFPSGSVEVPRFLEKLRDMMRKRSDGDCIWIRVYGRDMNLIAGITELCGLPYDELMQHPWAIGPEDQSPHFERAPSSTSIHFPVYGTPNSIRNMVLQAQVHPSYRRIELPEDPKASRLKLELADVNDMIKTGFISIYMIPSVNVLITTTTQSYVCPATRMTEGPLPKDIINIIDEENNAEVLGLSFIQQAVRRAENTVKDIAEIVRSWENEARHSVSTTRAEEVHRIILHLHTFGSHLRQLQTVHEELIQHFRIEDDQEDERRQVSLSHAAIFLRESEKGRCRAAEDLQDLMDRCKSLETFCFNMLSSRANDSMERLAIVTIVFLPLTFIASYFSMGFKDFTVLDRTPSFFWKISVPLSIFFFLIFAYSTLKRFFKFAFNLVVRNVNSTQTTRSFQRLKHQWWQRPINRARRDRLLEKLKGIFRTFRAQDLPPPSYMPREQFPPYIPENSPMARPMGGYPIYTPLGPSYMSFAPRPPSQGIDNIV</sequence>
<feature type="transmembrane region" description="Helical" evidence="5">
    <location>
        <begin position="414"/>
        <end position="435"/>
    </location>
</feature>
<dbReference type="RefSeq" id="XP_066083916.1">
    <property type="nucleotide sequence ID" value="XM_066227819.1"/>
</dbReference>
<keyword evidence="2 5" id="KW-0812">Transmembrane</keyword>
<evidence type="ECO:0000256" key="5">
    <source>
        <dbReference type="SAM" id="Phobius"/>
    </source>
</evidence>
<dbReference type="GO" id="GO:0005886">
    <property type="term" value="C:plasma membrane"/>
    <property type="evidence" value="ECO:0007669"/>
    <property type="project" value="UniProtKB-SubCell"/>
</dbReference>
<evidence type="ECO:0000256" key="2">
    <source>
        <dbReference type="ARBA" id="ARBA00022692"/>
    </source>
</evidence>
<keyword evidence="7" id="KW-1185">Reference proteome</keyword>
<evidence type="ECO:0000313" key="7">
    <source>
        <dbReference type="Proteomes" id="UP001358614"/>
    </source>
</evidence>
<dbReference type="InterPro" id="IPR002523">
    <property type="entry name" value="MgTranspt_CorA/ZnTranspt_ZntB"/>
</dbReference>
<evidence type="ECO:0000256" key="1">
    <source>
        <dbReference type="ARBA" id="ARBA00004651"/>
    </source>
</evidence>
<gene>
    <name evidence="6" type="ORF">V865_004034</name>
</gene>
<dbReference type="Gene3D" id="1.20.58.340">
    <property type="entry name" value="Magnesium transport protein CorA, transmembrane region"/>
    <property type="match status" value="1"/>
</dbReference>
<dbReference type="EMBL" id="CP144089">
    <property type="protein sequence ID" value="WWD05949.1"/>
    <property type="molecule type" value="Genomic_DNA"/>
</dbReference>
<evidence type="ECO:0008006" key="8">
    <source>
        <dbReference type="Google" id="ProtNLM"/>
    </source>
</evidence>
<name>A0AAX4KIU5_9TREE</name>
<protein>
    <recommendedName>
        <fullName evidence="8">Magnesium transporter</fullName>
    </recommendedName>
</protein>
<dbReference type="AlphaFoldDB" id="A0AAX4KIU5"/>
<dbReference type="PANTHER" id="PTHR46494">
    <property type="entry name" value="CORA FAMILY METAL ION TRANSPORTER (EUROFUNG)"/>
    <property type="match status" value="1"/>
</dbReference>
<dbReference type="GO" id="GO:0015087">
    <property type="term" value="F:cobalt ion transmembrane transporter activity"/>
    <property type="evidence" value="ECO:0007669"/>
    <property type="project" value="TreeGrafter"/>
</dbReference>
<dbReference type="Pfam" id="PF01544">
    <property type="entry name" value="CorA"/>
    <property type="match status" value="1"/>
</dbReference>